<dbReference type="SUPFAM" id="SSF54523">
    <property type="entry name" value="Pili subunits"/>
    <property type="match status" value="1"/>
</dbReference>
<dbReference type="Pfam" id="PF07963">
    <property type="entry name" value="N_methyl"/>
    <property type="match status" value="1"/>
</dbReference>
<proteinExistence type="predicted"/>
<evidence type="ECO:0000313" key="2">
    <source>
        <dbReference type="EMBL" id="QNM13714.1"/>
    </source>
</evidence>
<dbReference type="PROSITE" id="PS00409">
    <property type="entry name" value="PROKAR_NTER_METHYL"/>
    <property type="match status" value="1"/>
</dbReference>
<evidence type="ECO:0000313" key="3">
    <source>
        <dbReference type="Proteomes" id="UP000515856"/>
    </source>
</evidence>
<gene>
    <name evidence="2" type="ORF">H9Q80_07170</name>
</gene>
<protein>
    <submittedName>
        <fullName evidence="2">Prepilin-type N-terminal cleavage/methylation domain-containing protein</fullName>
    </submittedName>
</protein>
<dbReference type="RefSeq" id="WP_158552299.1">
    <property type="nucleotide sequence ID" value="NZ_CP060636.1"/>
</dbReference>
<dbReference type="KEGG" id="ehn:H9Q80_07170"/>
<name>A0A7G9GSD2_9FIRM</name>
<evidence type="ECO:0000256" key="1">
    <source>
        <dbReference type="SAM" id="Phobius"/>
    </source>
</evidence>
<dbReference type="InterPro" id="IPR045584">
    <property type="entry name" value="Pilin-like"/>
</dbReference>
<keyword evidence="3" id="KW-1185">Reference proteome</keyword>
<dbReference type="Gene3D" id="3.30.700.10">
    <property type="entry name" value="Glycoprotein, Type 4 Pilin"/>
    <property type="match status" value="1"/>
</dbReference>
<keyword evidence="1" id="KW-0472">Membrane</keyword>
<reference evidence="2 3" key="1">
    <citation type="submission" date="2020-08" db="EMBL/GenBank/DDBJ databases">
        <authorList>
            <person name="Liu C."/>
            <person name="Sun Q."/>
        </authorList>
    </citation>
    <scope>NUCLEOTIDE SEQUENCE [LARGE SCALE GENOMIC DNA]</scope>
    <source>
        <strain evidence="2 3">NSJ-61</strain>
    </source>
</reference>
<dbReference type="AlphaFoldDB" id="A0A7G9GSD2"/>
<feature type="transmembrane region" description="Helical" evidence="1">
    <location>
        <begin position="7"/>
        <end position="35"/>
    </location>
</feature>
<dbReference type="EMBL" id="CP060636">
    <property type="protein sequence ID" value="QNM13714.1"/>
    <property type="molecule type" value="Genomic_DNA"/>
</dbReference>
<accession>A0A7G9GSD2</accession>
<keyword evidence="1" id="KW-1133">Transmembrane helix</keyword>
<organism evidence="2 3">
    <name type="scientific">[Eubacterium] hominis</name>
    <dbReference type="NCBI Taxonomy" id="2764325"/>
    <lineage>
        <taxon>Bacteria</taxon>
        <taxon>Bacillati</taxon>
        <taxon>Bacillota</taxon>
        <taxon>Erysipelotrichia</taxon>
        <taxon>Erysipelotrichales</taxon>
        <taxon>Erysipelotrichaceae</taxon>
        <taxon>Amedibacillus</taxon>
    </lineage>
</organism>
<keyword evidence="1" id="KW-0812">Transmembrane</keyword>
<dbReference type="NCBIfam" id="TIGR02532">
    <property type="entry name" value="IV_pilin_GFxxxE"/>
    <property type="match status" value="1"/>
</dbReference>
<dbReference type="InterPro" id="IPR012902">
    <property type="entry name" value="N_methyl_site"/>
</dbReference>
<sequence length="265" mass="29861">MKKKEQGFTLIEIIVVLLIIGILLAITIPSIMGYVSKAKDAQLLTEARSVLLAAKTKGTQLCANNELSSFDKYIDEIMEESQVDGELISLELNKKKDSSGDFILHINNRYIYYDDEKQSFEVKDKLENAKVAYDRIINTMLTNTKINEIISSYFIDHANANSIDSEGSNYGQPIKEMLNSLGYDTSDISFRIYNANNLRSITISQRITKEMNGQSIQVTRYNFGNNGFDSNNYIKQTGTGKVAIKDGNLAFIDISRTNDWQDVSN</sequence>
<dbReference type="Proteomes" id="UP000515856">
    <property type="component" value="Chromosome"/>
</dbReference>